<comment type="caution">
    <text evidence="3">The sequence shown here is derived from an EMBL/GenBank/DDBJ whole genome shotgun (WGS) entry which is preliminary data.</text>
</comment>
<dbReference type="Proteomes" id="UP000265520">
    <property type="component" value="Unassembled WGS sequence"/>
</dbReference>
<organism evidence="3 4">
    <name type="scientific">Trifolium medium</name>
    <dbReference type="NCBI Taxonomy" id="97028"/>
    <lineage>
        <taxon>Eukaryota</taxon>
        <taxon>Viridiplantae</taxon>
        <taxon>Streptophyta</taxon>
        <taxon>Embryophyta</taxon>
        <taxon>Tracheophyta</taxon>
        <taxon>Spermatophyta</taxon>
        <taxon>Magnoliopsida</taxon>
        <taxon>eudicotyledons</taxon>
        <taxon>Gunneridae</taxon>
        <taxon>Pentapetalae</taxon>
        <taxon>rosids</taxon>
        <taxon>fabids</taxon>
        <taxon>Fabales</taxon>
        <taxon>Fabaceae</taxon>
        <taxon>Papilionoideae</taxon>
        <taxon>50 kb inversion clade</taxon>
        <taxon>NPAAA clade</taxon>
        <taxon>Hologalegina</taxon>
        <taxon>IRL clade</taxon>
        <taxon>Trifolieae</taxon>
        <taxon>Trifolium</taxon>
    </lineage>
</organism>
<feature type="compositionally biased region" description="Basic and acidic residues" evidence="1">
    <location>
        <begin position="66"/>
        <end position="76"/>
    </location>
</feature>
<proteinExistence type="predicted"/>
<feature type="non-terminal residue" evidence="3">
    <location>
        <position position="1"/>
    </location>
</feature>
<evidence type="ECO:0000256" key="1">
    <source>
        <dbReference type="SAM" id="MobiDB-lite"/>
    </source>
</evidence>
<feature type="region of interest" description="Disordered" evidence="1">
    <location>
        <begin position="66"/>
        <end position="96"/>
    </location>
</feature>
<dbReference type="Pfam" id="PF25597">
    <property type="entry name" value="SH3_retrovirus"/>
    <property type="match status" value="1"/>
</dbReference>
<sequence>VFIRYPYGKKGWKFLDLETNSEIFVSSDVEFIECVYPFAESNHGITYYVDKSDEVFEEIVEEEMHEQNPHQSHVEMDNTAQMKGKVQQLKNTTLNQ</sequence>
<feature type="domain" description="Retroviral polymerase SH3-like" evidence="2">
    <location>
        <begin position="1"/>
        <end position="41"/>
    </location>
</feature>
<evidence type="ECO:0000313" key="4">
    <source>
        <dbReference type="Proteomes" id="UP000265520"/>
    </source>
</evidence>
<dbReference type="EMBL" id="LXQA010140795">
    <property type="protein sequence ID" value="MCI24318.1"/>
    <property type="molecule type" value="Genomic_DNA"/>
</dbReference>
<keyword evidence="4" id="KW-1185">Reference proteome</keyword>
<dbReference type="AlphaFoldDB" id="A0A392QJE7"/>
<reference evidence="3 4" key="1">
    <citation type="journal article" date="2018" name="Front. Plant Sci.">
        <title>Red Clover (Trifolium pratense) and Zigzag Clover (T. medium) - A Picture of Genomic Similarities and Differences.</title>
        <authorList>
            <person name="Dluhosova J."/>
            <person name="Istvanek J."/>
            <person name="Nedelnik J."/>
            <person name="Repkova J."/>
        </authorList>
    </citation>
    <scope>NUCLEOTIDE SEQUENCE [LARGE SCALE GENOMIC DNA]</scope>
    <source>
        <strain evidence="4">cv. 10/8</strain>
        <tissue evidence="3">Leaf</tissue>
    </source>
</reference>
<evidence type="ECO:0000259" key="2">
    <source>
        <dbReference type="Pfam" id="PF25597"/>
    </source>
</evidence>
<name>A0A392QJE7_9FABA</name>
<protein>
    <recommendedName>
        <fullName evidence="2">Retroviral polymerase SH3-like domain-containing protein</fullName>
    </recommendedName>
</protein>
<accession>A0A392QJE7</accession>
<dbReference type="InterPro" id="IPR057670">
    <property type="entry name" value="SH3_retrovirus"/>
</dbReference>
<evidence type="ECO:0000313" key="3">
    <source>
        <dbReference type="EMBL" id="MCI24318.1"/>
    </source>
</evidence>